<keyword evidence="1" id="KW-0472">Membrane</keyword>
<dbReference type="STRING" id="283909.R7VKE2"/>
<gene>
    <name evidence="2" type="ORF">CAPTEDRAFT_187436</name>
</gene>
<dbReference type="InterPro" id="IPR050598">
    <property type="entry name" value="AminoAcid_Transporter"/>
</dbReference>
<proteinExistence type="predicted"/>
<dbReference type="Proteomes" id="UP000014760">
    <property type="component" value="Unassembled WGS sequence"/>
</dbReference>
<dbReference type="PANTHER" id="PTHR11785">
    <property type="entry name" value="AMINO ACID TRANSPORTER"/>
    <property type="match status" value="1"/>
</dbReference>
<keyword evidence="1" id="KW-0812">Transmembrane</keyword>
<dbReference type="EMBL" id="AMQN01004070">
    <property type="status" value="NOT_ANNOTATED_CDS"/>
    <property type="molecule type" value="Genomic_DNA"/>
</dbReference>
<keyword evidence="1" id="KW-1133">Transmembrane helix</keyword>
<dbReference type="GO" id="GO:0015179">
    <property type="term" value="F:L-amino acid transmembrane transporter activity"/>
    <property type="evidence" value="ECO:0007669"/>
    <property type="project" value="TreeGrafter"/>
</dbReference>
<keyword evidence="4" id="KW-1185">Reference proteome</keyword>
<reference evidence="2 4" key="2">
    <citation type="journal article" date="2013" name="Nature">
        <title>Insights into bilaterian evolution from three spiralian genomes.</title>
        <authorList>
            <person name="Simakov O."/>
            <person name="Marletaz F."/>
            <person name="Cho S.J."/>
            <person name="Edsinger-Gonzales E."/>
            <person name="Havlak P."/>
            <person name="Hellsten U."/>
            <person name="Kuo D.H."/>
            <person name="Larsson T."/>
            <person name="Lv J."/>
            <person name="Arendt D."/>
            <person name="Savage R."/>
            <person name="Osoegawa K."/>
            <person name="de Jong P."/>
            <person name="Grimwood J."/>
            <person name="Chapman J.A."/>
            <person name="Shapiro H."/>
            <person name="Aerts A."/>
            <person name="Otillar R.P."/>
            <person name="Terry A.Y."/>
            <person name="Boore J.L."/>
            <person name="Grigoriev I.V."/>
            <person name="Lindberg D.R."/>
            <person name="Seaver E.C."/>
            <person name="Weisblat D.A."/>
            <person name="Putnam N.H."/>
            <person name="Rokhsar D.S."/>
        </authorList>
    </citation>
    <scope>NUCLEOTIDE SEQUENCE</scope>
    <source>
        <strain evidence="2 4">I ESC-2004</strain>
    </source>
</reference>
<feature type="transmembrane region" description="Helical" evidence="1">
    <location>
        <begin position="12"/>
        <end position="34"/>
    </location>
</feature>
<organism evidence="2">
    <name type="scientific">Capitella teleta</name>
    <name type="common">Polychaete worm</name>
    <dbReference type="NCBI Taxonomy" id="283909"/>
    <lineage>
        <taxon>Eukaryota</taxon>
        <taxon>Metazoa</taxon>
        <taxon>Spiralia</taxon>
        <taxon>Lophotrochozoa</taxon>
        <taxon>Annelida</taxon>
        <taxon>Polychaeta</taxon>
        <taxon>Sedentaria</taxon>
        <taxon>Scolecida</taxon>
        <taxon>Capitellidae</taxon>
        <taxon>Capitella</taxon>
    </lineage>
</organism>
<evidence type="ECO:0000313" key="2">
    <source>
        <dbReference type="EMBL" id="ELU17296.1"/>
    </source>
</evidence>
<reference evidence="3" key="3">
    <citation type="submission" date="2015-06" db="UniProtKB">
        <authorList>
            <consortium name="EnsemblMetazoa"/>
        </authorList>
    </citation>
    <scope>IDENTIFICATION</scope>
</reference>
<name>R7VKE2_CAPTE</name>
<dbReference type="EMBL" id="KB292570">
    <property type="protein sequence ID" value="ELU17296.1"/>
    <property type="molecule type" value="Genomic_DNA"/>
</dbReference>
<feature type="transmembrane region" description="Helical" evidence="1">
    <location>
        <begin position="101"/>
        <end position="121"/>
    </location>
</feature>
<sequence length="146" mass="16300">MSFLHHDWLTPIPAIIFIVIQLAVALALTCATFIDIQGLIQLLGIFQLMKIAMTIVCIMRLKWTHPTAERSITVPLVVVAVCFICLLAITILTVYEQPFQNGIGLTIFLLGIPMAFLGRYCSTQPHCSHFMEQVTLVTQKICMVVP</sequence>
<dbReference type="Gene3D" id="1.20.1740.10">
    <property type="entry name" value="Amino acid/polyamine transporter I"/>
    <property type="match status" value="1"/>
</dbReference>
<evidence type="ECO:0000313" key="3">
    <source>
        <dbReference type="EnsemblMetazoa" id="CapteP187436"/>
    </source>
</evidence>
<evidence type="ECO:0008006" key="5">
    <source>
        <dbReference type="Google" id="ProtNLM"/>
    </source>
</evidence>
<dbReference type="HOGENOM" id="CLU_1779193_0_0_1"/>
<accession>R7VKE2</accession>
<dbReference type="AlphaFoldDB" id="R7VKE2"/>
<dbReference type="EnsemblMetazoa" id="CapteT187436">
    <property type="protein sequence ID" value="CapteP187436"/>
    <property type="gene ID" value="CapteG187436"/>
</dbReference>
<protein>
    <recommendedName>
        <fullName evidence="5">Amino acid permease/ SLC12A domain-containing protein</fullName>
    </recommendedName>
</protein>
<evidence type="ECO:0000313" key="4">
    <source>
        <dbReference type="Proteomes" id="UP000014760"/>
    </source>
</evidence>
<dbReference type="PANTHER" id="PTHR11785:SF528">
    <property type="entry name" value="AMINO ACID TRANSPORTER PROTEIN JHI-21"/>
    <property type="match status" value="1"/>
</dbReference>
<feature type="transmembrane region" description="Helical" evidence="1">
    <location>
        <begin position="73"/>
        <end position="95"/>
    </location>
</feature>
<evidence type="ECO:0000256" key="1">
    <source>
        <dbReference type="SAM" id="Phobius"/>
    </source>
</evidence>
<feature type="transmembrane region" description="Helical" evidence="1">
    <location>
        <begin position="40"/>
        <end position="61"/>
    </location>
</feature>
<dbReference type="OMA" id="CIAMAIC"/>
<dbReference type="OrthoDB" id="6277642at2759"/>
<reference evidence="4" key="1">
    <citation type="submission" date="2012-12" db="EMBL/GenBank/DDBJ databases">
        <authorList>
            <person name="Hellsten U."/>
            <person name="Grimwood J."/>
            <person name="Chapman J.A."/>
            <person name="Shapiro H."/>
            <person name="Aerts A."/>
            <person name="Otillar R.P."/>
            <person name="Terry A.Y."/>
            <person name="Boore J.L."/>
            <person name="Simakov O."/>
            <person name="Marletaz F."/>
            <person name="Cho S.-J."/>
            <person name="Edsinger-Gonzales E."/>
            <person name="Havlak P."/>
            <person name="Kuo D.-H."/>
            <person name="Larsson T."/>
            <person name="Lv J."/>
            <person name="Arendt D."/>
            <person name="Savage R."/>
            <person name="Osoegawa K."/>
            <person name="de Jong P."/>
            <person name="Lindberg D.R."/>
            <person name="Seaver E.C."/>
            <person name="Weisblat D.A."/>
            <person name="Putnam N.H."/>
            <person name="Grigoriev I.V."/>
            <person name="Rokhsar D.S."/>
        </authorList>
    </citation>
    <scope>NUCLEOTIDE SEQUENCE</scope>
    <source>
        <strain evidence="4">I ESC-2004</strain>
    </source>
</reference>